<accession>A0A150FY93</accession>
<organism evidence="1 2">
    <name type="scientific">Gonium pectorale</name>
    <name type="common">Green alga</name>
    <dbReference type="NCBI Taxonomy" id="33097"/>
    <lineage>
        <taxon>Eukaryota</taxon>
        <taxon>Viridiplantae</taxon>
        <taxon>Chlorophyta</taxon>
        <taxon>core chlorophytes</taxon>
        <taxon>Chlorophyceae</taxon>
        <taxon>CS clade</taxon>
        <taxon>Chlamydomonadales</taxon>
        <taxon>Volvocaceae</taxon>
        <taxon>Gonium</taxon>
    </lineage>
</organism>
<reference evidence="2" key="1">
    <citation type="journal article" date="2016" name="Nat. Commun.">
        <title>The Gonium pectorale genome demonstrates co-option of cell cycle regulation during the evolution of multicellularity.</title>
        <authorList>
            <person name="Hanschen E.R."/>
            <person name="Marriage T.N."/>
            <person name="Ferris P.J."/>
            <person name="Hamaji T."/>
            <person name="Toyoda A."/>
            <person name="Fujiyama A."/>
            <person name="Neme R."/>
            <person name="Noguchi H."/>
            <person name="Minakuchi Y."/>
            <person name="Suzuki M."/>
            <person name="Kawai-Toyooka H."/>
            <person name="Smith D.R."/>
            <person name="Sparks H."/>
            <person name="Anderson J."/>
            <person name="Bakaric R."/>
            <person name="Luria V."/>
            <person name="Karger A."/>
            <person name="Kirschner M.W."/>
            <person name="Durand P.M."/>
            <person name="Michod R.E."/>
            <person name="Nozaki H."/>
            <person name="Olson B.J."/>
        </authorList>
    </citation>
    <scope>NUCLEOTIDE SEQUENCE [LARGE SCALE GENOMIC DNA]</scope>
    <source>
        <strain evidence="2">NIES-2863</strain>
    </source>
</reference>
<protein>
    <submittedName>
        <fullName evidence="1">Uncharacterized protein</fullName>
    </submittedName>
</protein>
<evidence type="ECO:0000313" key="2">
    <source>
        <dbReference type="Proteomes" id="UP000075714"/>
    </source>
</evidence>
<dbReference type="OrthoDB" id="539966at2759"/>
<keyword evidence="2" id="KW-1185">Reference proteome</keyword>
<proteinExistence type="predicted"/>
<dbReference type="AlphaFoldDB" id="A0A150FY93"/>
<dbReference type="Proteomes" id="UP000075714">
    <property type="component" value="Unassembled WGS sequence"/>
</dbReference>
<dbReference type="EMBL" id="LSYV01000191">
    <property type="protein sequence ID" value="KXZ42165.1"/>
    <property type="molecule type" value="Genomic_DNA"/>
</dbReference>
<name>A0A150FY93_GONPE</name>
<gene>
    <name evidence="1" type="ORF">GPECTOR_192g311</name>
</gene>
<comment type="caution">
    <text evidence="1">The sequence shown here is derived from an EMBL/GenBank/DDBJ whole genome shotgun (WGS) entry which is preliminary data.</text>
</comment>
<sequence>MLVSARRPASNGSPAAAVSTEGTDQAALAYAAAHSAAASGLWPWSASGPGRPANLKFLHNVLPVLLEATLAELAASCGPGLRTTTLLLNTYNRPGPAQAWVPDGGPACRGSLGGHGGDGGAVERSRWARRAIARHAAATLHLLPPAGAATAATTGAAAVAGAQGRDYGGGCGSLHAVLTRGLPSGEDGDALFTGSLALPVRLPDRRFQLLE</sequence>
<evidence type="ECO:0000313" key="1">
    <source>
        <dbReference type="EMBL" id="KXZ42165.1"/>
    </source>
</evidence>